<evidence type="ECO:0000256" key="1">
    <source>
        <dbReference type="SAM" id="MobiDB-lite"/>
    </source>
</evidence>
<comment type="caution">
    <text evidence="2">The sequence shown here is derived from an EMBL/GenBank/DDBJ whole genome shotgun (WGS) entry which is preliminary data.</text>
</comment>
<dbReference type="RefSeq" id="WP_310330685.1">
    <property type="nucleotide sequence ID" value="NZ_JAVDXV010000007.1"/>
</dbReference>
<evidence type="ECO:0008006" key="4">
    <source>
        <dbReference type="Google" id="ProtNLM"/>
    </source>
</evidence>
<name>A0ABU2AAV3_9BURK</name>
<evidence type="ECO:0000313" key="3">
    <source>
        <dbReference type="Proteomes" id="UP001180825"/>
    </source>
</evidence>
<dbReference type="EMBL" id="JAVDXV010000007">
    <property type="protein sequence ID" value="MDR7334335.1"/>
    <property type="molecule type" value="Genomic_DNA"/>
</dbReference>
<evidence type="ECO:0000313" key="2">
    <source>
        <dbReference type="EMBL" id="MDR7334335.1"/>
    </source>
</evidence>
<keyword evidence="3" id="KW-1185">Reference proteome</keyword>
<sequence length="78" mass="9013">MNTPQDHDVNDFLSASEVEQLVELEDLRACPDDDQELDLKWLKRAVGAPAHPIPRFLPPTMPRRVAPRRSPWRVRSTQ</sequence>
<gene>
    <name evidence="2" type="ORF">J2X21_003491</name>
</gene>
<reference evidence="2 3" key="1">
    <citation type="submission" date="2023-07" db="EMBL/GenBank/DDBJ databases">
        <title>Sorghum-associated microbial communities from plants grown in Nebraska, USA.</title>
        <authorList>
            <person name="Schachtman D."/>
        </authorList>
    </citation>
    <scope>NUCLEOTIDE SEQUENCE [LARGE SCALE GENOMIC DNA]</scope>
    <source>
        <strain evidence="2 3">BE316</strain>
    </source>
</reference>
<dbReference type="Proteomes" id="UP001180825">
    <property type="component" value="Unassembled WGS sequence"/>
</dbReference>
<proteinExistence type="predicted"/>
<accession>A0ABU2AAV3</accession>
<feature type="region of interest" description="Disordered" evidence="1">
    <location>
        <begin position="53"/>
        <end position="78"/>
    </location>
</feature>
<protein>
    <recommendedName>
        <fullName evidence="4">Anti-sigma factor</fullName>
    </recommendedName>
</protein>
<organism evidence="2 3">
    <name type="scientific">Roseateles asaccharophilus</name>
    <dbReference type="NCBI Taxonomy" id="582607"/>
    <lineage>
        <taxon>Bacteria</taxon>
        <taxon>Pseudomonadati</taxon>
        <taxon>Pseudomonadota</taxon>
        <taxon>Betaproteobacteria</taxon>
        <taxon>Burkholderiales</taxon>
        <taxon>Sphaerotilaceae</taxon>
        <taxon>Roseateles</taxon>
    </lineage>
</organism>